<name>A0AA36B713_OCTVU</name>
<keyword evidence="2" id="KW-1185">Reference proteome</keyword>
<sequence>MVSRMRCIRHLNLNNLGEASTWPIQFEAKLECDDVEDVKKKLTFLSTCEVEAIMKLKVVLCTKIGYTYFDI</sequence>
<dbReference type="Proteomes" id="UP001162480">
    <property type="component" value="Chromosome 10"/>
</dbReference>
<accession>A0AA36B713</accession>
<gene>
    <name evidence="1" type="ORF">OCTVUL_1B012618</name>
</gene>
<dbReference type="EMBL" id="OX597823">
    <property type="protein sequence ID" value="CAI9729075.1"/>
    <property type="molecule type" value="Genomic_DNA"/>
</dbReference>
<evidence type="ECO:0000313" key="2">
    <source>
        <dbReference type="Proteomes" id="UP001162480"/>
    </source>
</evidence>
<dbReference type="AlphaFoldDB" id="A0AA36B713"/>
<proteinExistence type="predicted"/>
<evidence type="ECO:0000313" key="1">
    <source>
        <dbReference type="EMBL" id="CAI9729075.1"/>
    </source>
</evidence>
<reference evidence="1" key="1">
    <citation type="submission" date="2023-08" db="EMBL/GenBank/DDBJ databases">
        <authorList>
            <person name="Alioto T."/>
            <person name="Alioto T."/>
            <person name="Gomez Garrido J."/>
        </authorList>
    </citation>
    <scope>NUCLEOTIDE SEQUENCE</scope>
</reference>
<protein>
    <submittedName>
        <fullName evidence="1">Uncharacterized protein</fullName>
    </submittedName>
</protein>
<organism evidence="1 2">
    <name type="scientific">Octopus vulgaris</name>
    <name type="common">Common octopus</name>
    <dbReference type="NCBI Taxonomy" id="6645"/>
    <lineage>
        <taxon>Eukaryota</taxon>
        <taxon>Metazoa</taxon>
        <taxon>Spiralia</taxon>
        <taxon>Lophotrochozoa</taxon>
        <taxon>Mollusca</taxon>
        <taxon>Cephalopoda</taxon>
        <taxon>Coleoidea</taxon>
        <taxon>Octopodiformes</taxon>
        <taxon>Octopoda</taxon>
        <taxon>Incirrata</taxon>
        <taxon>Octopodidae</taxon>
        <taxon>Octopus</taxon>
    </lineage>
</organism>